<feature type="compositionally biased region" description="Polar residues" evidence="9">
    <location>
        <begin position="612"/>
        <end position="622"/>
    </location>
</feature>
<evidence type="ECO:0000313" key="12">
    <source>
        <dbReference type="Proteomes" id="UP000265631"/>
    </source>
</evidence>
<dbReference type="Pfam" id="PF02765">
    <property type="entry name" value="POT1"/>
    <property type="match status" value="1"/>
</dbReference>
<dbReference type="InterPro" id="IPR032042">
    <property type="entry name" value="POT1PC"/>
</dbReference>
<comment type="caution">
    <text evidence="11">The sequence shown here is derived from an EMBL/GenBank/DDBJ whole genome shotgun (WGS) entry which is preliminary data.</text>
</comment>
<keyword evidence="12" id="KW-1185">Reference proteome</keyword>
<dbReference type="InterPro" id="IPR028389">
    <property type="entry name" value="POT1"/>
</dbReference>
<feature type="compositionally biased region" description="Basic and acidic residues" evidence="9">
    <location>
        <begin position="373"/>
        <end position="383"/>
    </location>
</feature>
<reference evidence="11 12" key="1">
    <citation type="journal article" date="2018" name="PLoS Pathog.">
        <title>Evolution of structural diversity of trichothecenes, a family of toxins produced by plant pathogenic and entomopathogenic fungi.</title>
        <authorList>
            <person name="Proctor R.H."/>
            <person name="McCormick S.P."/>
            <person name="Kim H.S."/>
            <person name="Cardoza R.E."/>
            <person name="Stanley A.M."/>
            <person name="Lindo L."/>
            <person name="Kelly A."/>
            <person name="Brown D.W."/>
            <person name="Lee T."/>
            <person name="Vaughan M.M."/>
            <person name="Alexander N.J."/>
            <person name="Busman M."/>
            <person name="Gutierrez S."/>
        </authorList>
    </citation>
    <scope>NUCLEOTIDE SEQUENCE [LARGE SCALE GENOMIC DNA]</scope>
    <source>
        <strain evidence="11 12">NRRL 13405</strain>
    </source>
</reference>
<dbReference type="CDD" id="cd04497">
    <property type="entry name" value="hPOT1_OB1_like"/>
    <property type="match status" value="1"/>
</dbReference>
<dbReference type="EMBL" id="PXXK01000328">
    <property type="protein sequence ID" value="RFN45978.1"/>
    <property type="molecule type" value="Genomic_DNA"/>
</dbReference>
<dbReference type="SMART" id="SM00976">
    <property type="entry name" value="Telo_bind"/>
    <property type="match status" value="1"/>
</dbReference>
<keyword evidence="7" id="KW-0238">DNA-binding</keyword>
<dbReference type="GO" id="GO:0010521">
    <property type="term" value="F:telomerase inhibitor activity"/>
    <property type="evidence" value="ECO:0007669"/>
    <property type="project" value="TreeGrafter"/>
</dbReference>
<comment type="subcellular location">
    <subcellularLocation>
        <location evidence="2">Chromosome</location>
        <location evidence="2">Telomere</location>
    </subcellularLocation>
    <subcellularLocation>
        <location evidence="1">Nucleus</location>
    </subcellularLocation>
</comment>
<feature type="compositionally biased region" description="Basic and acidic residues" evidence="9">
    <location>
        <begin position="131"/>
        <end position="143"/>
    </location>
</feature>
<evidence type="ECO:0000256" key="4">
    <source>
        <dbReference type="ARBA" id="ARBA00015253"/>
    </source>
</evidence>
<feature type="domain" description="Telomeric single stranded DNA binding POT1/Cdc13" evidence="10">
    <location>
        <begin position="9"/>
        <end position="153"/>
    </location>
</feature>
<feature type="region of interest" description="Disordered" evidence="9">
    <location>
        <begin position="355"/>
        <end position="406"/>
    </location>
</feature>
<dbReference type="FunFam" id="2.40.50.140:FF:000303">
    <property type="entry name" value="Protection of telomeres protein 1"/>
    <property type="match status" value="1"/>
</dbReference>
<dbReference type="AlphaFoldDB" id="A0A395MDK2"/>
<accession>A0A395MDK2</accession>
<dbReference type="GO" id="GO:0016233">
    <property type="term" value="P:telomere capping"/>
    <property type="evidence" value="ECO:0007669"/>
    <property type="project" value="TreeGrafter"/>
</dbReference>
<dbReference type="Proteomes" id="UP000265631">
    <property type="component" value="Unassembled WGS sequence"/>
</dbReference>
<gene>
    <name evidence="11" type="ORF">FIE12Z_9785</name>
</gene>
<evidence type="ECO:0000256" key="5">
    <source>
        <dbReference type="ARBA" id="ARBA00022454"/>
    </source>
</evidence>
<dbReference type="GO" id="GO:0032210">
    <property type="term" value="P:regulation of telomere maintenance via telomerase"/>
    <property type="evidence" value="ECO:0007669"/>
    <property type="project" value="TreeGrafter"/>
</dbReference>
<dbReference type="Gene3D" id="2.40.50.140">
    <property type="entry name" value="Nucleic acid-binding proteins"/>
    <property type="match status" value="2"/>
</dbReference>
<proteinExistence type="inferred from homology"/>
<evidence type="ECO:0000256" key="1">
    <source>
        <dbReference type="ARBA" id="ARBA00004123"/>
    </source>
</evidence>
<keyword evidence="6" id="KW-0779">Telomere</keyword>
<feature type="region of interest" description="Disordered" evidence="9">
    <location>
        <begin position="121"/>
        <end position="143"/>
    </location>
</feature>
<name>A0A395MDK2_9HYPO</name>
<dbReference type="SUPFAM" id="SSF50249">
    <property type="entry name" value="Nucleic acid-binding proteins"/>
    <property type="match status" value="2"/>
</dbReference>
<dbReference type="Pfam" id="PF16686">
    <property type="entry name" value="POT1PC"/>
    <property type="match status" value="1"/>
</dbReference>
<protein>
    <recommendedName>
        <fullName evidence="4">Protection of telomeres protein 1</fullName>
    </recommendedName>
</protein>
<keyword evidence="8" id="KW-0539">Nucleus</keyword>
<dbReference type="GO" id="GO:0000783">
    <property type="term" value="C:nuclear telomere cap complex"/>
    <property type="evidence" value="ECO:0007669"/>
    <property type="project" value="TreeGrafter"/>
</dbReference>
<dbReference type="InterPro" id="IPR011564">
    <property type="entry name" value="Telomer_end-bd_POT1/Cdc13"/>
</dbReference>
<sequence>MQPALLPNYTPCRDILEGKTRRKTTVNVAGIVVDCRAPMPTQGSDWKCQIRFYDSSIEDGDSISINIFRPKDEFPKVGCGDVILVRSARVQEYGSEMSLITHWSTKISVYEASKIPKPPGNASAALYPRNSSKDTPPDSKENDFVSRMYHTIDRGRIPIQEDFEAMVMTSANVKDKFRLLKDVQDGQFCDIVAQIVRPPFDAADKITLWVSDYTENAAFYNFSIGADAASLGRDGDPWGYLDKFTTAANTTDWPGPFGKRSMQITCWEPYATVIREENMRLLTWIDARNIQIKMSRNGANLEGYLREDRGALGTKFGIHEVDLTVDPENINHHAKAALQRKREYERLRKEQLKDIKEASKAGEKRKKGVETNGKSKKDNARSRRDAKRKKGANRQGQGDEQAEDDTTLVADLNTRVKCENEDKAVSRLAEITSIVQHETTIEGESVKLPLPFVNLNYRANVRIVDFSPPNLADFAHPKKESEYDILSDDGEESVSNSGSDIEDEQPSQTAMGAFTQVRNWEWRFFLELEDAVDSGQQKKQRLWVLVDNQAAQCLTRLDASNLRQNKEALSILRERMFTLWGNLEEKKMDAQEAARKGEPPADSDDENGQVGGNSESGKMQLTNRPFPCCIQQYGVKVSESDPARASAGNGKRWQRMFRLFGTMIAGG</sequence>
<feature type="compositionally biased region" description="Basic and acidic residues" evidence="9">
    <location>
        <begin position="589"/>
        <end position="599"/>
    </location>
</feature>
<evidence type="ECO:0000256" key="8">
    <source>
        <dbReference type="ARBA" id="ARBA00023242"/>
    </source>
</evidence>
<feature type="region of interest" description="Disordered" evidence="9">
    <location>
        <begin position="589"/>
        <end position="622"/>
    </location>
</feature>
<dbReference type="PANTHER" id="PTHR14513:SF0">
    <property type="entry name" value="PROTECTION OF TELOMERES PROTEIN 1"/>
    <property type="match status" value="1"/>
</dbReference>
<comment type="similarity">
    <text evidence="3">Belongs to the telombin family.</text>
</comment>
<evidence type="ECO:0000256" key="7">
    <source>
        <dbReference type="ARBA" id="ARBA00023125"/>
    </source>
</evidence>
<organism evidence="11 12">
    <name type="scientific">Fusarium flagelliforme</name>
    <dbReference type="NCBI Taxonomy" id="2675880"/>
    <lineage>
        <taxon>Eukaryota</taxon>
        <taxon>Fungi</taxon>
        <taxon>Dikarya</taxon>
        <taxon>Ascomycota</taxon>
        <taxon>Pezizomycotina</taxon>
        <taxon>Sordariomycetes</taxon>
        <taxon>Hypocreomycetidae</taxon>
        <taxon>Hypocreales</taxon>
        <taxon>Nectriaceae</taxon>
        <taxon>Fusarium</taxon>
        <taxon>Fusarium incarnatum-equiseti species complex</taxon>
    </lineage>
</organism>
<feature type="region of interest" description="Disordered" evidence="9">
    <location>
        <begin position="487"/>
        <end position="507"/>
    </location>
</feature>
<evidence type="ECO:0000256" key="2">
    <source>
        <dbReference type="ARBA" id="ARBA00004574"/>
    </source>
</evidence>
<dbReference type="PANTHER" id="PTHR14513">
    <property type="entry name" value="PROTECTION OF TELOMERES 1"/>
    <property type="match status" value="1"/>
</dbReference>
<keyword evidence="5" id="KW-0158">Chromosome</keyword>
<dbReference type="InterPro" id="IPR012340">
    <property type="entry name" value="NA-bd_OB-fold"/>
</dbReference>
<evidence type="ECO:0000256" key="9">
    <source>
        <dbReference type="SAM" id="MobiDB-lite"/>
    </source>
</evidence>
<evidence type="ECO:0000256" key="3">
    <source>
        <dbReference type="ARBA" id="ARBA00008442"/>
    </source>
</evidence>
<evidence type="ECO:0000313" key="11">
    <source>
        <dbReference type="EMBL" id="RFN45978.1"/>
    </source>
</evidence>
<dbReference type="GO" id="GO:0098505">
    <property type="term" value="F:G-rich strand telomeric DNA binding"/>
    <property type="evidence" value="ECO:0007669"/>
    <property type="project" value="TreeGrafter"/>
</dbReference>
<evidence type="ECO:0000256" key="6">
    <source>
        <dbReference type="ARBA" id="ARBA00022895"/>
    </source>
</evidence>
<evidence type="ECO:0000259" key="10">
    <source>
        <dbReference type="SMART" id="SM00976"/>
    </source>
</evidence>
<dbReference type="STRING" id="2594813.A0A395MDK2"/>